<evidence type="ECO:0000259" key="3">
    <source>
        <dbReference type="PROSITE" id="PS50222"/>
    </source>
</evidence>
<dbReference type="AlphaFoldDB" id="A0A812P6L5"/>
<dbReference type="PROSITE" id="PS50222">
    <property type="entry name" value="EF_HAND_2"/>
    <property type="match status" value="2"/>
</dbReference>
<proteinExistence type="predicted"/>
<name>A0A812P6L5_9DINO</name>
<dbReference type="Proteomes" id="UP000604046">
    <property type="component" value="Unassembled WGS sequence"/>
</dbReference>
<sequence length="175" mass="19959">MRGGLAWAEVERSLAEIHWIWVVMFGLYFCLVYFALMNVVTAVFCSSAVERANQDQEAAIQDELLKESQYTENLKNLFSTLDSNQDGKISIVEFEDKFADPRIEALFSSMGIDEDKAWKIFEILDLDSTGDISPQEFVSQGLRLKGNALRIDVERTYAAIKRQTFMMEEGRSAHP</sequence>
<keyword evidence="1" id="KW-0106">Calcium</keyword>
<evidence type="ECO:0000256" key="2">
    <source>
        <dbReference type="SAM" id="Phobius"/>
    </source>
</evidence>
<dbReference type="InterPro" id="IPR018247">
    <property type="entry name" value="EF_Hand_1_Ca_BS"/>
</dbReference>
<keyword evidence="2" id="KW-0472">Membrane</keyword>
<organism evidence="4 5">
    <name type="scientific">Symbiodinium natans</name>
    <dbReference type="NCBI Taxonomy" id="878477"/>
    <lineage>
        <taxon>Eukaryota</taxon>
        <taxon>Sar</taxon>
        <taxon>Alveolata</taxon>
        <taxon>Dinophyceae</taxon>
        <taxon>Suessiales</taxon>
        <taxon>Symbiodiniaceae</taxon>
        <taxon>Symbiodinium</taxon>
    </lineage>
</organism>
<reference evidence="4" key="1">
    <citation type="submission" date="2021-02" db="EMBL/GenBank/DDBJ databases">
        <authorList>
            <person name="Dougan E. K."/>
            <person name="Rhodes N."/>
            <person name="Thang M."/>
            <person name="Chan C."/>
        </authorList>
    </citation>
    <scope>NUCLEOTIDE SEQUENCE</scope>
</reference>
<gene>
    <name evidence="4" type="ORF">SNAT2548_LOCUS17921</name>
</gene>
<evidence type="ECO:0000256" key="1">
    <source>
        <dbReference type="ARBA" id="ARBA00022837"/>
    </source>
</evidence>
<dbReference type="Gene3D" id="1.10.238.10">
    <property type="entry name" value="EF-hand"/>
    <property type="match status" value="1"/>
</dbReference>
<accession>A0A812P6L5</accession>
<protein>
    <recommendedName>
        <fullName evidence="3">EF-hand domain-containing protein</fullName>
    </recommendedName>
</protein>
<dbReference type="InterPro" id="IPR011992">
    <property type="entry name" value="EF-hand-dom_pair"/>
</dbReference>
<feature type="transmembrane region" description="Helical" evidence="2">
    <location>
        <begin position="20"/>
        <end position="44"/>
    </location>
</feature>
<comment type="caution">
    <text evidence="4">The sequence shown here is derived from an EMBL/GenBank/DDBJ whole genome shotgun (WGS) entry which is preliminary data.</text>
</comment>
<dbReference type="SUPFAM" id="SSF47473">
    <property type="entry name" value="EF-hand"/>
    <property type="match status" value="1"/>
</dbReference>
<keyword evidence="2" id="KW-1133">Transmembrane helix</keyword>
<keyword evidence="5" id="KW-1185">Reference proteome</keyword>
<dbReference type="OrthoDB" id="428557at2759"/>
<feature type="domain" description="EF-hand" evidence="3">
    <location>
        <begin position="69"/>
        <end position="104"/>
    </location>
</feature>
<evidence type="ECO:0000313" key="4">
    <source>
        <dbReference type="EMBL" id="CAE7342340.1"/>
    </source>
</evidence>
<dbReference type="InterPro" id="IPR002048">
    <property type="entry name" value="EF_hand_dom"/>
</dbReference>
<dbReference type="EMBL" id="CAJNDS010002128">
    <property type="protein sequence ID" value="CAE7342340.1"/>
    <property type="molecule type" value="Genomic_DNA"/>
</dbReference>
<dbReference type="PROSITE" id="PS00018">
    <property type="entry name" value="EF_HAND_1"/>
    <property type="match status" value="2"/>
</dbReference>
<evidence type="ECO:0000313" key="5">
    <source>
        <dbReference type="Proteomes" id="UP000604046"/>
    </source>
</evidence>
<dbReference type="GO" id="GO:0005509">
    <property type="term" value="F:calcium ion binding"/>
    <property type="evidence" value="ECO:0007669"/>
    <property type="project" value="InterPro"/>
</dbReference>
<dbReference type="Pfam" id="PF13499">
    <property type="entry name" value="EF-hand_7"/>
    <property type="match status" value="1"/>
</dbReference>
<feature type="domain" description="EF-hand" evidence="3">
    <location>
        <begin position="112"/>
        <end position="147"/>
    </location>
</feature>
<keyword evidence="2" id="KW-0812">Transmembrane</keyword>